<dbReference type="PROSITE" id="PS50206">
    <property type="entry name" value="RHODANESE_3"/>
    <property type="match status" value="1"/>
</dbReference>
<name>A0A0V8JKG2_9BACI</name>
<organism evidence="2 3">
    <name type="scientific">Priestia veravalensis</name>
    <dbReference type="NCBI Taxonomy" id="1414648"/>
    <lineage>
        <taxon>Bacteria</taxon>
        <taxon>Bacillati</taxon>
        <taxon>Bacillota</taxon>
        <taxon>Bacilli</taxon>
        <taxon>Bacillales</taxon>
        <taxon>Bacillaceae</taxon>
        <taxon>Priestia</taxon>
    </lineage>
</organism>
<dbReference type="Pfam" id="PF00581">
    <property type="entry name" value="Rhodanese"/>
    <property type="match status" value="1"/>
</dbReference>
<comment type="caution">
    <text evidence="2">The sequence shown here is derived from an EMBL/GenBank/DDBJ whole genome shotgun (WGS) entry which is preliminary data.</text>
</comment>
<accession>A0A0V8JKG2</accession>
<sequence>MKEILAKDVEKKLNQLTVLDVREVAEVAEGKIPNALHIPLGLIEFRMNELDKNVEYTVVCRSGGRSSQAVRFLENQGFKVQNMTGGMLAWEGPTE</sequence>
<dbReference type="SUPFAM" id="SSF52821">
    <property type="entry name" value="Rhodanese/Cell cycle control phosphatase"/>
    <property type="match status" value="1"/>
</dbReference>
<dbReference type="Proteomes" id="UP000053681">
    <property type="component" value="Unassembled WGS sequence"/>
</dbReference>
<evidence type="ECO:0000259" key="1">
    <source>
        <dbReference type="PROSITE" id="PS50206"/>
    </source>
</evidence>
<dbReference type="SMART" id="SM00450">
    <property type="entry name" value="RHOD"/>
    <property type="match status" value="1"/>
</dbReference>
<dbReference type="RefSeq" id="WP_025907963.1">
    <property type="nucleotide sequence ID" value="NZ_KQ758656.1"/>
</dbReference>
<reference evidence="2 3" key="1">
    <citation type="submission" date="2015-11" db="EMBL/GenBank/DDBJ databases">
        <title>Bacillus caseinolyticus sp nov.</title>
        <authorList>
            <person name="Dastager S.G."/>
            <person name="Mawlankar R."/>
        </authorList>
    </citation>
    <scope>NUCLEOTIDE SEQUENCE [LARGE SCALE GENOMIC DNA]</scope>
    <source>
        <strain evidence="2 3">SGD-V-76</strain>
    </source>
</reference>
<gene>
    <name evidence="2" type="ORF">AS180_12590</name>
</gene>
<dbReference type="PANTHER" id="PTHR43031">
    <property type="entry name" value="FAD-DEPENDENT OXIDOREDUCTASE"/>
    <property type="match status" value="1"/>
</dbReference>
<dbReference type="AlphaFoldDB" id="A0A0V8JKG2"/>
<proteinExistence type="predicted"/>
<keyword evidence="3" id="KW-1185">Reference proteome</keyword>
<feature type="domain" description="Rhodanese" evidence="1">
    <location>
        <begin position="12"/>
        <end position="92"/>
    </location>
</feature>
<dbReference type="CDD" id="cd00158">
    <property type="entry name" value="RHOD"/>
    <property type="match status" value="1"/>
</dbReference>
<dbReference type="PANTHER" id="PTHR43031:SF17">
    <property type="entry name" value="SULFURTRANSFERASE YTWF-RELATED"/>
    <property type="match status" value="1"/>
</dbReference>
<dbReference type="Gene3D" id="3.40.250.10">
    <property type="entry name" value="Rhodanese-like domain"/>
    <property type="match status" value="1"/>
</dbReference>
<dbReference type="InterPro" id="IPR036873">
    <property type="entry name" value="Rhodanese-like_dom_sf"/>
</dbReference>
<evidence type="ECO:0000313" key="2">
    <source>
        <dbReference type="EMBL" id="KSU87556.1"/>
    </source>
</evidence>
<evidence type="ECO:0000313" key="3">
    <source>
        <dbReference type="Proteomes" id="UP000053681"/>
    </source>
</evidence>
<dbReference type="InterPro" id="IPR001763">
    <property type="entry name" value="Rhodanese-like_dom"/>
</dbReference>
<dbReference type="InterPro" id="IPR050229">
    <property type="entry name" value="GlpE_sulfurtransferase"/>
</dbReference>
<dbReference type="EMBL" id="LNQP01000041">
    <property type="protein sequence ID" value="KSU87556.1"/>
    <property type="molecule type" value="Genomic_DNA"/>
</dbReference>
<dbReference type="GeneID" id="93682523"/>
<protein>
    <submittedName>
        <fullName evidence="2">Rhodanese</fullName>
    </submittedName>
</protein>